<accession>A0AAP8LS27</accession>
<feature type="region of interest" description="Disordered" evidence="1">
    <location>
        <begin position="37"/>
        <end position="153"/>
    </location>
</feature>
<evidence type="ECO:0008006" key="6">
    <source>
        <dbReference type="Google" id="ProtNLM"/>
    </source>
</evidence>
<keyword evidence="2" id="KW-0472">Membrane</keyword>
<evidence type="ECO:0000256" key="3">
    <source>
        <dbReference type="SAM" id="SignalP"/>
    </source>
</evidence>
<evidence type="ECO:0000256" key="2">
    <source>
        <dbReference type="SAM" id="Phobius"/>
    </source>
</evidence>
<dbReference type="Proteomes" id="UP000234905">
    <property type="component" value="Unassembled WGS sequence"/>
</dbReference>
<keyword evidence="2" id="KW-1133">Transmembrane helix</keyword>
<feature type="signal peptide" evidence="3">
    <location>
        <begin position="1"/>
        <end position="40"/>
    </location>
</feature>
<feature type="compositionally biased region" description="Acidic residues" evidence="1">
    <location>
        <begin position="713"/>
        <end position="724"/>
    </location>
</feature>
<sequence length="1003" mass="109761">MFPQRRRNSLSKIMRVICGFTSCVLTLATLAIVPVASSSASTEETTPKTAAKAGAGENAGAGEKSGSAENSGSAKQGDKKTETDNKTDKKQTGSKPEQHTSSTTNTNTQNEASDKDKKANQNSKDKKANKAKNASEAAQTGSNGDRSTTNNNQASAQFYNPEYQNIPNIIAGNLSTSANNKSGAPRSKPVHGKKNIKRGLLPAGTWFEIKPDANDKEDASKWANFEGEQCAVANDASANNKQCKETKAIPSDNSKSYGVITFRPNRWTEAGHYKVHVVVHYPDGTTSDDVNAGNSKGGKPSPVYANVVVTRFDPHDSDLQLSIISKDKEDLKYGQSDNSDLVLMAGQEIKKTTFDASAHLGIGNINQRVICYKKDKTGKPVDGSYKSGGINGLELKQDTNVTVWKHASYDQQKKCFDDPANGCKMDDLLYDDYVYNKYVKTHTDFEPKRVNERTVGQFKGTVDKTGDFACKVYALRNSVKNDGAQDKAVVDKFDQIAADKSNNIDEIDSVLKQDALFKSSKSITWEAKTLDITVRKMSYYYQPNYGDEINTLPVQYATSIVPLNQCGVGENCSKKLARTRNLPDGTWFEIKQYKNDSEHPVPDWASFIDEDDSDQSNKPTKAGSKVGEDSSDGSGAVYGKITVRMSIWIKTGYYYVPVVAHYPDGSSSEDEDSSNEGKPIYLKVSFNNSPRIDNDDLKLRVTTEKASAGGESDSQDDDYGDVDPDQGITMMRGMRFLNPYIDAWSLRDVGNKISLKVLCTKVSKDSKDGSESTGGSVDGTGSSNTNVWSSSVDGLTAPTEKQIYEWDHIKTVAELKGCEKNPDSCDAKRTLFRRDVDTNDWDTYDPFDAVERTDSIIGGAPKETGDYQCVVYALKPNALEKYNKNVAAAGGESNAKNGDTLLDGDTSLVEGKDWTKSVIPIHVVEPFKLPKTGFAGWNMILSVATTIFTSLMVLAFALDQTQWGRAFMKNFVYRNSAQKVSEIAVQKGTEVSARKGTEIKEKK</sequence>
<feature type="region of interest" description="Disordered" evidence="1">
    <location>
        <begin position="174"/>
        <end position="194"/>
    </location>
</feature>
<feature type="region of interest" description="Disordered" evidence="1">
    <location>
        <begin position="764"/>
        <end position="786"/>
    </location>
</feature>
<feature type="chain" id="PRO_5042887550" description="LPXTG-motif protein cell wall anchor domain protein" evidence="3">
    <location>
        <begin position="41"/>
        <end position="1003"/>
    </location>
</feature>
<feature type="compositionally biased region" description="Basic and acidic residues" evidence="1">
    <location>
        <begin position="112"/>
        <end position="128"/>
    </location>
</feature>
<keyword evidence="2" id="KW-0812">Transmembrane</keyword>
<organism evidence="4 5">
    <name type="scientific">Gardnerella vaginalis</name>
    <dbReference type="NCBI Taxonomy" id="2702"/>
    <lineage>
        <taxon>Bacteria</taxon>
        <taxon>Bacillati</taxon>
        <taxon>Actinomycetota</taxon>
        <taxon>Actinomycetes</taxon>
        <taxon>Bifidobacteriales</taxon>
        <taxon>Bifidobacteriaceae</taxon>
        <taxon>Gardnerella</taxon>
    </lineage>
</organism>
<feature type="compositionally biased region" description="Polar residues" evidence="1">
    <location>
        <begin position="139"/>
        <end position="153"/>
    </location>
</feature>
<feature type="region of interest" description="Disordered" evidence="1">
    <location>
        <begin position="601"/>
        <end position="633"/>
    </location>
</feature>
<protein>
    <recommendedName>
        <fullName evidence="6">LPXTG-motif protein cell wall anchor domain protein</fullName>
    </recommendedName>
</protein>
<comment type="caution">
    <text evidence="4">The sequence shown here is derived from an EMBL/GenBank/DDBJ whole genome shotgun (WGS) entry which is preliminary data.</text>
</comment>
<feature type="compositionally biased region" description="Low complexity" evidence="1">
    <location>
        <begin position="37"/>
        <end position="75"/>
    </location>
</feature>
<feature type="region of interest" description="Disordered" evidence="1">
    <location>
        <begin position="703"/>
        <end position="724"/>
    </location>
</feature>
<name>A0AAP8LS27_GARVA</name>
<feature type="transmembrane region" description="Helical" evidence="2">
    <location>
        <begin position="934"/>
        <end position="958"/>
    </location>
</feature>
<feature type="compositionally biased region" description="Low complexity" evidence="1">
    <location>
        <begin position="771"/>
        <end position="783"/>
    </location>
</feature>
<proteinExistence type="predicted"/>
<dbReference type="AlphaFoldDB" id="A0AAP8LS27"/>
<reference evidence="4 5" key="1">
    <citation type="submission" date="2017-12" db="EMBL/GenBank/DDBJ databases">
        <title>Phylogenetic diversity of female urinary microbiome.</title>
        <authorList>
            <person name="Thomas-White K."/>
            <person name="Wolfe A.J."/>
        </authorList>
    </citation>
    <scope>NUCLEOTIDE SEQUENCE [LARGE SCALE GENOMIC DNA]</scope>
    <source>
        <strain evidence="4 5">UMB0682</strain>
    </source>
</reference>
<gene>
    <name evidence="4" type="ORF">CYJ61_05620</name>
</gene>
<evidence type="ECO:0000313" key="4">
    <source>
        <dbReference type="EMBL" id="PKZ59752.1"/>
    </source>
</evidence>
<evidence type="ECO:0000256" key="1">
    <source>
        <dbReference type="SAM" id="MobiDB-lite"/>
    </source>
</evidence>
<evidence type="ECO:0000313" key="5">
    <source>
        <dbReference type="Proteomes" id="UP000234905"/>
    </source>
</evidence>
<feature type="compositionally biased region" description="Basic and acidic residues" evidence="1">
    <location>
        <begin position="76"/>
        <end position="91"/>
    </location>
</feature>
<dbReference type="EMBL" id="PKJN01000002">
    <property type="protein sequence ID" value="PKZ59752.1"/>
    <property type="molecule type" value="Genomic_DNA"/>
</dbReference>
<keyword evidence="3" id="KW-0732">Signal</keyword>